<dbReference type="AlphaFoldDB" id="A0A9Q8SJT8"/>
<dbReference type="GeneID" id="73337982"/>
<dbReference type="KEGG" id="clup:CLUP02_03955"/>
<evidence type="ECO:0000313" key="1">
    <source>
        <dbReference type="EMBL" id="UQC78478.1"/>
    </source>
</evidence>
<gene>
    <name evidence="1" type="ORF">CLUP02_03955</name>
</gene>
<protein>
    <submittedName>
        <fullName evidence="1">Uncharacterized protein</fullName>
    </submittedName>
</protein>
<evidence type="ECO:0000313" key="2">
    <source>
        <dbReference type="Proteomes" id="UP000830671"/>
    </source>
</evidence>
<dbReference type="RefSeq" id="XP_049140115.1">
    <property type="nucleotide sequence ID" value="XM_049282972.1"/>
</dbReference>
<organism evidence="1 2">
    <name type="scientific">Colletotrichum lupini</name>
    <dbReference type="NCBI Taxonomy" id="145971"/>
    <lineage>
        <taxon>Eukaryota</taxon>
        <taxon>Fungi</taxon>
        <taxon>Dikarya</taxon>
        <taxon>Ascomycota</taxon>
        <taxon>Pezizomycotina</taxon>
        <taxon>Sordariomycetes</taxon>
        <taxon>Hypocreomycetidae</taxon>
        <taxon>Glomerellales</taxon>
        <taxon>Glomerellaceae</taxon>
        <taxon>Colletotrichum</taxon>
        <taxon>Colletotrichum acutatum species complex</taxon>
    </lineage>
</organism>
<keyword evidence="2" id="KW-1185">Reference proteome</keyword>
<sequence length="178" mass="19864">MKDSANLPLESSRNATCREESSVAMRLAGLLLLQHHGLKKVTRPQSTSRRRRPPLTNKVAFLFFFLLFPGDQRVNPTRGRPFLASGRCPKSERLPDLYASGWHTPIAFADGRRLQFQESISWSRGPSAGRRRGRGEQSSCDGDLGRSWLFEAGRGHTCGLWRKAGGTFAQIVGKVRQA</sequence>
<reference evidence="1" key="1">
    <citation type="journal article" date="2021" name="Mol. Plant Microbe Interact.">
        <title>Complete Genome Sequence of the Plant-Pathogenic Fungus Colletotrichum lupini.</title>
        <authorList>
            <person name="Baroncelli R."/>
            <person name="Pensec F."/>
            <person name="Da Lio D."/>
            <person name="Boufleur T."/>
            <person name="Vicente I."/>
            <person name="Sarrocco S."/>
            <person name="Picot A."/>
            <person name="Baraldi E."/>
            <person name="Sukno S."/>
            <person name="Thon M."/>
            <person name="Le Floch G."/>
        </authorList>
    </citation>
    <scope>NUCLEOTIDE SEQUENCE</scope>
    <source>
        <strain evidence="1">IMI 504893</strain>
    </source>
</reference>
<name>A0A9Q8SJT8_9PEZI</name>
<proteinExistence type="predicted"/>
<accession>A0A9Q8SJT8</accession>
<dbReference type="EMBL" id="CP019474">
    <property type="protein sequence ID" value="UQC78478.1"/>
    <property type="molecule type" value="Genomic_DNA"/>
</dbReference>
<dbReference type="Proteomes" id="UP000830671">
    <property type="component" value="Chromosome 2"/>
</dbReference>